<evidence type="ECO:0000259" key="2">
    <source>
        <dbReference type="Pfam" id="PF08241"/>
    </source>
</evidence>
<protein>
    <submittedName>
        <fullName evidence="3">Methyltransferase domain-containing protein</fullName>
    </submittedName>
</protein>
<reference evidence="3 4" key="1">
    <citation type="submission" date="2024-03" db="EMBL/GenBank/DDBJ databases">
        <title>Novel species of the genus Variovorax.</title>
        <authorList>
            <person name="Liu Q."/>
            <person name="Xin Y.-H."/>
        </authorList>
    </citation>
    <scope>NUCLEOTIDE SEQUENCE [LARGE SCALE GENOMIC DNA]</scope>
    <source>
        <strain evidence="3 4">KACC 18901</strain>
    </source>
</reference>
<organism evidence="3 4">
    <name type="scientific">Variovorax robiniae</name>
    <dbReference type="NCBI Taxonomy" id="1836199"/>
    <lineage>
        <taxon>Bacteria</taxon>
        <taxon>Pseudomonadati</taxon>
        <taxon>Pseudomonadota</taxon>
        <taxon>Betaproteobacteria</taxon>
        <taxon>Burkholderiales</taxon>
        <taxon>Comamonadaceae</taxon>
        <taxon>Variovorax</taxon>
    </lineage>
</organism>
<sequence length="273" mass="30056">MSEKDPYLLGYRHAEQQRLERQAIELAGESEWLFDQIGVSEGWRVVEVGCGPRGCLDLLSSRVGASGHVTGLELSKEQAETARRFAAGHHLSNVEVLAADARATGLATGAFDLATARLVLVNVPEPQRIVAEMVRFVRPGGFVALHEPDATFQRCEPPHPAQKRLLQLLDSYAQMNGIDRMIGLKVPGMLRDAGLVDLRVHPLVHVYPVGHGRRMLLLEFVENARSRLIECSLVGNDELDALTAALRRHLEDPATLVVSSLFIQAWGRVPELA</sequence>
<proteinExistence type="predicted"/>
<dbReference type="EMBL" id="JBBKZS010000008">
    <property type="protein sequence ID" value="MEJ8856817.1"/>
    <property type="molecule type" value="Genomic_DNA"/>
</dbReference>
<keyword evidence="4" id="KW-1185">Reference proteome</keyword>
<dbReference type="Gene3D" id="3.40.50.150">
    <property type="entry name" value="Vaccinia Virus protein VP39"/>
    <property type="match status" value="1"/>
</dbReference>
<dbReference type="RefSeq" id="WP_340336889.1">
    <property type="nucleotide sequence ID" value="NZ_JBBKZS010000008.1"/>
</dbReference>
<keyword evidence="3" id="KW-0489">Methyltransferase</keyword>
<keyword evidence="1" id="KW-0808">Transferase</keyword>
<dbReference type="InterPro" id="IPR029063">
    <property type="entry name" value="SAM-dependent_MTases_sf"/>
</dbReference>
<dbReference type="Proteomes" id="UP001367030">
    <property type="component" value="Unassembled WGS sequence"/>
</dbReference>
<accession>A0ABU8XAH3</accession>
<dbReference type="InterPro" id="IPR013216">
    <property type="entry name" value="Methyltransf_11"/>
</dbReference>
<comment type="caution">
    <text evidence="3">The sequence shown here is derived from an EMBL/GenBank/DDBJ whole genome shotgun (WGS) entry which is preliminary data.</text>
</comment>
<dbReference type="Pfam" id="PF08241">
    <property type="entry name" value="Methyltransf_11"/>
    <property type="match status" value="1"/>
</dbReference>
<evidence type="ECO:0000313" key="3">
    <source>
        <dbReference type="EMBL" id="MEJ8856817.1"/>
    </source>
</evidence>
<dbReference type="SUPFAM" id="SSF53335">
    <property type="entry name" value="S-adenosyl-L-methionine-dependent methyltransferases"/>
    <property type="match status" value="1"/>
</dbReference>
<evidence type="ECO:0000256" key="1">
    <source>
        <dbReference type="ARBA" id="ARBA00022679"/>
    </source>
</evidence>
<dbReference type="PANTHER" id="PTHR43861:SF3">
    <property type="entry name" value="PUTATIVE (AFU_ORTHOLOGUE AFUA_2G14390)-RELATED"/>
    <property type="match status" value="1"/>
</dbReference>
<dbReference type="PANTHER" id="PTHR43861">
    <property type="entry name" value="TRANS-ACONITATE 2-METHYLTRANSFERASE-RELATED"/>
    <property type="match status" value="1"/>
</dbReference>
<dbReference type="GO" id="GO:0032259">
    <property type="term" value="P:methylation"/>
    <property type="evidence" value="ECO:0007669"/>
    <property type="project" value="UniProtKB-KW"/>
</dbReference>
<evidence type="ECO:0000313" key="4">
    <source>
        <dbReference type="Proteomes" id="UP001367030"/>
    </source>
</evidence>
<dbReference type="CDD" id="cd02440">
    <property type="entry name" value="AdoMet_MTases"/>
    <property type="match status" value="1"/>
</dbReference>
<gene>
    <name evidence="3" type="ORF">WKW79_19740</name>
</gene>
<name>A0ABU8XAH3_9BURK</name>
<dbReference type="GO" id="GO:0008168">
    <property type="term" value="F:methyltransferase activity"/>
    <property type="evidence" value="ECO:0007669"/>
    <property type="project" value="UniProtKB-KW"/>
</dbReference>
<feature type="domain" description="Methyltransferase type 11" evidence="2">
    <location>
        <begin position="46"/>
        <end position="144"/>
    </location>
</feature>